<comment type="cofactor">
    <cofactor evidence="1">
        <name>K(+)</name>
        <dbReference type="ChEBI" id="CHEBI:29103"/>
    </cofactor>
</comment>
<dbReference type="EMBL" id="MFJD01000009">
    <property type="protein sequence ID" value="OGG01907.1"/>
    <property type="molecule type" value="Genomic_DNA"/>
</dbReference>
<evidence type="ECO:0000256" key="6">
    <source>
        <dbReference type="ARBA" id="ARBA00023002"/>
    </source>
</evidence>
<keyword evidence="6" id="KW-0560">Oxidoreductase</keyword>
<dbReference type="Proteomes" id="UP000178448">
    <property type="component" value="Unassembled WGS sequence"/>
</dbReference>
<dbReference type="PANTHER" id="PTHR11911:SF111">
    <property type="entry name" value="INOSINE-5'-MONOPHOSPHATE DEHYDROGENASE"/>
    <property type="match status" value="1"/>
</dbReference>
<dbReference type="InterPro" id="IPR001093">
    <property type="entry name" value="IMP_DH_GMPRt"/>
</dbReference>
<dbReference type="STRING" id="1798374.A2Z33_01560"/>
<sequence>MDKAQVIRNKIVAHEALTFDDVLLLPGYTDFRRSDVDISSKLHPRVRLKLPLISSPMDTVTEEAMAAAMATSGALGIIHRNLRIEEQVRMVRQVKSVIPKDKNAAVDDGGALLVGAAVGPGDDFITRTEKLISAGADVIVVDSAHGYSKFVIECIRHIRRNFPKAVVMAGNIATFDGAKSLIAAGAHILRVGMGPGSICTTRIITGMGVPQLSAVSAVVRATQGSRVTVVADGGIRQIGDMAKAFAFGADAVMLGSLLARFDESPGDTVVVSGKKYKTYRGMGSLAAMRKGGAARYGQSRKGKALIAEGVEGLVEYKGSVAEFLVQVDGSLRSSFYYLGASNLKEFFRSSRVIRISNAGLYESHPHTVQIADSGSNYIADPKG</sequence>
<protein>
    <recommendedName>
        <fullName evidence="9">IMP dehydrogenase/GMP reductase domain-containing protein</fullName>
    </recommendedName>
</protein>
<dbReference type="InterPro" id="IPR013785">
    <property type="entry name" value="Aldolase_TIM"/>
</dbReference>
<name>A0A1F5YPJ2_9BACT</name>
<dbReference type="Gene3D" id="3.20.20.70">
    <property type="entry name" value="Aldolase class I"/>
    <property type="match status" value="2"/>
</dbReference>
<keyword evidence="5" id="KW-0630">Potassium</keyword>
<evidence type="ECO:0000256" key="2">
    <source>
        <dbReference type="ARBA" id="ARBA00005502"/>
    </source>
</evidence>
<dbReference type="FunFam" id="3.20.20.70:FF:000424">
    <property type="entry name" value="Inosine-5'-monophosphate dehydrogenase 2"/>
    <property type="match status" value="1"/>
</dbReference>
<comment type="similarity">
    <text evidence="2">Belongs to the IMPDH/GMPR family.</text>
</comment>
<comment type="caution">
    <text evidence="10">The sequence shown here is derived from an EMBL/GenBank/DDBJ whole genome shotgun (WGS) entry which is preliminary data.</text>
</comment>
<evidence type="ECO:0000256" key="3">
    <source>
        <dbReference type="ARBA" id="ARBA00022749"/>
    </source>
</evidence>
<dbReference type="PROSITE" id="PS00487">
    <property type="entry name" value="IMP_DH_GMP_RED"/>
    <property type="match status" value="1"/>
</dbReference>
<evidence type="ECO:0000256" key="7">
    <source>
        <dbReference type="ARBA" id="ARBA00023027"/>
    </source>
</evidence>
<reference evidence="10 11" key="1">
    <citation type="journal article" date="2016" name="Nat. Commun.">
        <title>Thousands of microbial genomes shed light on interconnected biogeochemical processes in an aquifer system.</title>
        <authorList>
            <person name="Anantharaman K."/>
            <person name="Brown C.T."/>
            <person name="Hug L.A."/>
            <person name="Sharon I."/>
            <person name="Castelle C.J."/>
            <person name="Probst A.J."/>
            <person name="Thomas B.C."/>
            <person name="Singh A."/>
            <person name="Wilkins M.J."/>
            <person name="Karaoz U."/>
            <person name="Brodie E.L."/>
            <person name="Williams K.H."/>
            <person name="Hubbard S.S."/>
            <person name="Banfield J.F."/>
        </authorList>
    </citation>
    <scope>NUCLEOTIDE SEQUENCE [LARGE SCALE GENOMIC DNA]</scope>
</reference>
<evidence type="ECO:0000256" key="8">
    <source>
        <dbReference type="ARBA" id="ARBA00048028"/>
    </source>
</evidence>
<dbReference type="AlphaFoldDB" id="A0A1F5YPJ2"/>
<proteinExistence type="inferred from homology"/>
<dbReference type="PANTHER" id="PTHR11911">
    <property type="entry name" value="INOSINE-5-MONOPHOSPHATE DEHYDROGENASE RELATED"/>
    <property type="match status" value="1"/>
</dbReference>
<dbReference type="GO" id="GO:0006177">
    <property type="term" value="P:GMP biosynthetic process"/>
    <property type="evidence" value="ECO:0007669"/>
    <property type="project" value="UniProtKB-KW"/>
</dbReference>
<feature type="domain" description="IMP dehydrogenase/GMP reductase" evidence="9">
    <location>
        <begin position="16"/>
        <end position="366"/>
    </location>
</feature>
<gene>
    <name evidence="10" type="ORF">A2Z33_01560</name>
</gene>
<evidence type="ECO:0000313" key="11">
    <source>
        <dbReference type="Proteomes" id="UP000178448"/>
    </source>
</evidence>
<evidence type="ECO:0000256" key="1">
    <source>
        <dbReference type="ARBA" id="ARBA00001958"/>
    </source>
</evidence>
<dbReference type="SMART" id="SM01240">
    <property type="entry name" value="IMPDH"/>
    <property type="match status" value="1"/>
</dbReference>
<comment type="catalytic activity">
    <reaction evidence="8">
        <text>IMP + NAD(+) + H2O = XMP + NADH + H(+)</text>
        <dbReference type="Rhea" id="RHEA:11708"/>
        <dbReference type="ChEBI" id="CHEBI:15377"/>
        <dbReference type="ChEBI" id="CHEBI:15378"/>
        <dbReference type="ChEBI" id="CHEBI:57464"/>
        <dbReference type="ChEBI" id="CHEBI:57540"/>
        <dbReference type="ChEBI" id="CHEBI:57945"/>
        <dbReference type="ChEBI" id="CHEBI:58053"/>
        <dbReference type="EC" id="1.1.1.205"/>
    </reaction>
</comment>
<keyword evidence="3" id="KW-0332">GMP biosynthesis</keyword>
<accession>A0A1F5YPJ2</accession>
<evidence type="ECO:0000256" key="5">
    <source>
        <dbReference type="ARBA" id="ARBA00022958"/>
    </source>
</evidence>
<dbReference type="SUPFAM" id="SSF51412">
    <property type="entry name" value="Inosine monophosphate dehydrogenase (IMPDH)"/>
    <property type="match status" value="1"/>
</dbReference>
<keyword evidence="4" id="KW-0658">Purine biosynthesis</keyword>
<evidence type="ECO:0000256" key="4">
    <source>
        <dbReference type="ARBA" id="ARBA00022755"/>
    </source>
</evidence>
<organism evidence="10 11">
    <name type="scientific">Candidatus Gottesmanbacteria bacterium RBG_16_52_11</name>
    <dbReference type="NCBI Taxonomy" id="1798374"/>
    <lineage>
        <taxon>Bacteria</taxon>
        <taxon>Candidatus Gottesmaniibacteriota</taxon>
    </lineage>
</organism>
<dbReference type="InterPro" id="IPR005990">
    <property type="entry name" value="IMP_DH"/>
</dbReference>
<keyword evidence="7" id="KW-0520">NAD</keyword>
<dbReference type="InterPro" id="IPR015875">
    <property type="entry name" value="IMP_DH/GMP_Rdtase_CS"/>
</dbReference>
<dbReference type="GO" id="GO:0006183">
    <property type="term" value="P:GTP biosynthetic process"/>
    <property type="evidence" value="ECO:0007669"/>
    <property type="project" value="TreeGrafter"/>
</dbReference>
<evidence type="ECO:0000313" key="10">
    <source>
        <dbReference type="EMBL" id="OGG01907.1"/>
    </source>
</evidence>
<dbReference type="CDD" id="cd00381">
    <property type="entry name" value="IMPDH"/>
    <property type="match status" value="1"/>
</dbReference>
<dbReference type="Pfam" id="PF00478">
    <property type="entry name" value="IMPDH"/>
    <property type="match status" value="1"/>
</dbReference>
<dbReference type="GO" id="GO:0003938">
    <property type="term" value="F:IMP dehydrogenase activity"/>
    <property type="evidence" value="ECO:0007669"/>
    <property type="project" value="UniProtKB-EC"/>
</dbReference>
<evidence type="ECO:0000259" key="9">
    <source>
        <dbReference type="Pfam" id="PF00478"/>
    </source>
</evidence>